<accession>A0ABD6EEH7</accession>
<feature type="region of interest" description="Disordered" evidence="3">
    <location>
        <begin position="151"/>
        <end position="217"/>
    </location>
</feature>
<dbReference type="EMBL" id="JBGFUD010003167">
    <property type="protein sequence ID" value="MFH4978398.1"/>
    <property type="molecule type" value="Genomic_DNA"/>
</dbReference>
<keyword evidence="6" id="KW-1185">Reference proteome</keyword>
<comment type="caution">
    <text evidence="5">The sequence shown here is derived from an EMBL/GenBank/DDBJ whole genome shotgun (WGS) entry which is preliminary data.</text>
</comment>
<evidence type="ECO:0000313" key="5">
    <source>
        <dbReference type="EMBL" id="MFH4978398.1"/>
    </source>
</evidence>
<sequence>MFRHVLLLTALHFFHFTTGSSIRPASVAHFTSSPAGTGTVPSSEEDDDYDFYEYQEKDYDDDWYCGTDPVSKSISQHSIEQSCPELKDAVNNCCFNHDNCYDEQLGRSFCDQTFCSCLQNATKDNEICRTRESQLFCNLVIAFGEGAYASSRKMSEKDQSRSVKHDGKKEVDVNKTTTGNSSDRIMKLSHLQTVTRKQANTPRPTPRILPKEVEKTS</sequence>
<feature type="compositionally biased region" description="Polar residues" evidence="3">
    <location>
        <begin position="174"/>
        <end position="183"/>
    </location>
</feature>
<dbReference type="InterPro" id="IPR036444">
    <property type="entry name" value="PLipase_A2_dom_sf"/>
</dbReference>
<proteinExistence type="predicted"/>
<reference evidence="5 6" key="1">
    <citation type="submission" date="2024-08" db="EMBL/GenBank/DDBJ databases">
        <title>Gnathostoma spinigerum genome.</title>
        <authorList>
            <person name="Gonzalez-Bertolin B."/>
            <person name="Monzon S."/>
            <person name="Zaballos A."/>
            <person name="Jimenez P."/>
            <person name="Dekumyoy P."/>
            <person name="Varona S."/>
            <person name="Cuesta I."/>
            <person name="Sumanam S."/>
            <person name="Adisakwattana P."/>
            <person name="Gasser R.B."/>
            <person name="Hernandez-Gonzalez A."/>
            <person name="Young N.D."/>
            <person name="Perteguer M.J."/>
        </authorList>
    </citation>
    <scope>NUCLEOTIDE SEQUENCE [LARGE SCALE GENOMIC DNA]</scope>
    <source>
        <strain evidence="5">AL3</strain>
        <tissue evidence="5">Liver</tissue>
    </source>
</reference>
<gene>
    <name evidence="5" type="ORF">AB6A40_005107</name>
</gene>
<feature type="chain" id="PRO_5044844547" evidence="4">
    <location>
        <begin position="20"/>
        <end position="217"/>
    </location>
</feature>
<dbReference type="AlphaFoldDB" id="A0ABD6EEH7"/>
<dbReference type="InterPro" id="IPR033113">
    <property type="entry name" value="PLA2_histidine"/>
</dbReference>
<keyword evidence="2" id="KW-0964">Secreted</keyword>
<feature type="compositionally biased region" description="Basic and acidic residues" evidence="3">
    <location>
        <begin position="153"/>
        <end position="173"/>
    </location>
</feature>
<dbReference type="Proteomes" id="UP001608902">
    <property type="component" value="Unassembled WGS sequence"/>
</dbReference>
<evidence type="ECO:0000256" key="4">
    <source>
        <dbReference type="SAM" id="SignalP"/>
    </source>
</evidence>
<dbReference type="InterPro" id="IPR053322">
    <property type="entry name" value="PLA2-like"/>
</dbReference>
<keyword evidence="4" id="KW-0732">Signal</keyword>
<evidence type="ECO:0000256" key="2">
    <source>
        <dbReference type="ARBA" id="ARBA00022525"/>
    </source>
</evidence>
<name>A0ABD6EEH7_9BILA</name>
<protein>
    <submittedName>
        <fullName evidence="5">Uncharacterized protein</fullName>
    </submittedName>
</protein>
<dbReference type="PROSITE" id="PS00118">
    <property type="entry name" value="PA2_HIS"/>
    <property type="match status" value="1"/>
</dbReference>
<dbReference type="PANTHER" id="PTHR34228">
    <property type="entry name" value="PROTEIN CBG09474-RELATED"/>
    <property type="match status" value="1"/>
</dbReference>
<dbReference type="Gene3D" id="1.20.90.10">
    <property type="entry name" value="Phospholipase A2 domain"/>
    <property type="match status" value="1"/>
</dbReference>
<feature type="compositionally biased region" description="Polar residues" evidence="3">
    <location>
        <begin position="190"/>
        <end position="202"/>
    </location>
</feature>
<dbReference type="GO" id="GO:0005576">
    <property type="term" value="C:extracellular region"/>
    <property type="evidence" value="ECO:0007669"/>
    <property type="project" value="UniProtKB-SubCell"/>
</dbReference>
<evidence type="ECO:0000313" key="6">
    <source>
        <dbReference type="Proteomes" id="UP001608902"/>
    </source>
</evidence>
<organism evidence="5 6">
    <name type="scientific">Gnathostoma spinigerum</name>
    <dbReference type="NCBI Taxonomy" id="75299"/>
    <lineage>
        <taxon>Eukaryota</taxon>
        <taxon>Metazoa</taxon>
        <taxon>Ecdysozoa</taxon>
        <taxon>Nematoda</taxon>
        <taxon>Chromadorea</taxon>
        <taxon>Rhabditida</taxon>
        <taxon>Spirurina</taxon>
        <taxon>Gnathostomatomorpha</taxon>
        <taxon>Gnathostomatoidea</taxon>
        <taxon>Gnathostomatidae</taxon>
        <taxon>Gnathostoma</taxon>
    </lineage>
</organism>
<dbReference type="SUPFAM" id="SSF48619">
    <property type="entry name" value="Phospholipase A2, PLA2"/>
    <property type="match status" value="1"/>
</dbReference>
<feature type="signal peptide" evidence="4">
    <location>
        <begin position="1"/>
        <end position="19"/>
    </location>
</feature>
<comment type="subcellular location">
    <subcellularLocation>
        <location evidence="1">Secreted</location>
    </subcellularLocation>
</comment>
<evidence type="ECO:0000256" key="3">
    <source>
        <dbReference type="SAM" id="MobiDB-lite"/>
    </source>
</evidence>
<evidence type="ECO:0000256" key="1">
    <source>
        <dbReference type="ARBA" id="ARBA00004613"/>
    </source>
</evidence>